<evidence type="ECO:0000259" key="10">
    <source>
        <dbReference type="PROSITE" id="PS51007"/>
    </source>
</evidence>
<comment type="PTM">
    <text evidence="8">Binds 2 heme groups per subunit.</text>
</comment>
<dbReference type="PANTHER" id="PTHR30600:SF7">
    <property type="entry name" value="CYTOCHROME C PEROXIDASE-RELATED"/>
    <property type="match status" value="1"/>
</dbReference>
<feature type="binding site" description="axial binding residue" evidence="9">
    <location>
        <position position="56"/>
    </location>
    <ligand>
        <name>heme c</name>
        <dbReference type="ChEBI" id="CHEBI:61717"/>
        <label>1</label>
    </ligand>
    <ligandPart>
        <name>Fe</name>
        <dbReference type="ChEBI" id="CHEBI:18248"/>
    </ligandPart>
</feature>
<dbReference type="Gene3D" id="1.10.760.10">
    <property type="entry name" value="Cytochrome c-like domain"/>
    <property type="match status" value="2"/>
</dbReference>
<dbReference type="InterPro" id="IPR004852">
    <property type="entry name" value="Di-haem_cyt_c_peroxidsae"/>
</dbReference>
<evidence type="ECO:0000256" key="7">
    <source>
        <dbReference type="ARBA" id="ARBA00023004"/>
    </source>
</evidence>
<evidence type="ECO:0000256" key="6">
    <source>
        <dbReference type="ARBA" id="ARBA00023002"/>
    </source>
</evidence>
<comment type="cofactor">
    <cofactor evidence="8">
        <name>heme</name>
        <dbReference type="ChEBI" id="CHEBI:30413"/>
    </cofactor>
    <text evidence="8">Binds 2 heme groups.</text>
</comment>
<evidence type="ECO:0000256" key="8">
    <source>
        <dbReference type="PIRSR" id="PIRSR000294-1"/>
    </source>
</evidence>
<keyword evidence="2 8" id="KW-0349">Heme</keyword>
<evidence type="ECO:0000256" key="2">
    <source>
        <dbReference type="ARBA" id="ARBA00022617"/>
    </source>
</evidence>
<keyword evidence="6" id="KW-0560">Oxidoreductase</keyword>
<evidence type="ECO:0000313" key="11">
    <source>
        <dbReference type="EMBL" id="EDM22852.1"/>
    </source>
</evidence>
<dbReference type="GO" id="GO:0046872">
    <property type="term" value="F:metal ion binding"/>
    <property type="evidence" value="ECO:0007669"/>
    <property type="project" value="UniProtKB-KW"/>
</dbReference>
<dbReference type="PIRSF" id="PIRSF000294">
    <property type="entry name" value="Cytochrome-c_peroxidase"/>
    <property type="match status" value="1"/>
</dbReference>
<accession>A0AAI9AG15</accession>
<gene>
    <name evidence="11" type="ORF">CMTB2_05627</name>
</gene>
<evidence type="ECO:0000256" key="9">
    <source>
        <dbReference type="PIRSR" id="PIRSR000294-2"/>
    </source>
</evidence>
<dbReference type="InterPro" id="IPR026259">
    <property type="entry name" value="MauG/Cytc_peroxidase"/>
</dbReference>
<organism evidence="11 12">
    <name type="scientific">Caminibacter mediatlanticus TB-2</name>
    <dbReference type="NCBI Taxonomy" id="391592"/>
    <lineage>
        <taxon>Bacteria</taxon>
        <taxon>Pseudomonadati</taxon>
        <taxon>Campylobacterota</taxon>
        <taxon>Epsilonproteobacteria</taxon>
        <taxon>Nautiliales</taxon>
        <taxon>Nautiliaceae</taxon>
        <taxon>Caminibacter</taxon>
    </lineage>
</organism>
<keyword evidence="7 9" id="KW-0408">Iron</keyword>
<evidence type="ECO:0000256" key="1">
    <source>
        <dbReference type="ARBA" id="ARBA00004418"/>
    </source>
</evidence>
<evidence type="ECO:0000313" key="12">
    <source>
        <dbReference type="Proteomes" id="UP000003288"/>
    </source>
</evidence>
<dbReference type="RefSeq" id="WP_007475814.1">
    <property type="nucleotide sequence ID" value="NZ_ABCJ01000023.1"/>
</dbReference>
<dbReference type="Pfam" id="PF03150">
    <property type="entry name" value="CCP_MauG"/>
    <property type="match status" value="1"/>
</dbReference>
<feature type="binding site" description="covalent" evidence="8">
    <location>
        <position position="52"/>
    </location>
    <ligand>
        <name>heme c</name>
        <dbReference type="ChEBI" id="CHEBI:61717"/>
        <label>1</label>
    </ligand>
</feature>
<comment type="subcellular location">
    <subcellularLocation>
        <location evidence="1">Periplasm</location>
    </subcellularLocation>
</comment>
<name>A0AAI9AG15_9BACT</name>
<dbReference type="EMBL" id="ABCJ01000023">
    <property type="protein sequence ID" value="EDM22852.1"/>
    <property type="molecule type" value="Genomic_DNA"/>
</dbReference>
<feature type="binding site" description="axial binding residue" evidence="9">
    <location>
        <position position="268"/>
    </location>
    <ligand>
        <name>heme c</name>
        <dbReference type="ChEBI" id="CHEBI:61717"/>
        <label>2</label>
    </ligand>
    <ligandPart>
        <name>Fe</name>
        <dbReference type="ChEBI" id="CHEBI:18248"/>
    </ligandPart>
</feature>
<feature type="binding site" description="covalent" evidence="8">
    <location>
        <position position="55"/>
    </location>
    <ligand>
        <name>heme c</name>
        <dbReference type="ChEBI" id="CHEBI:61717"/>
        <label>1</label>
    </ligand>
</feature>
<dbReference type="GO" id="GO:0004130">
    <property type="term" value="F:cytochrome-c peroxidase activity"/>
    <property type="evidence" value="ECO:0007669"/>
    <property type="project" value="TreeGrafter"/>
</dbReference>
<feature type="binding site" description="covalent" evidence="8">
    <location>
        <position position="195"/>
    </location>
    <ligand>
        <name>heme c</name>
        <dbReference type="ChEBI" id="CHEBI:61717"/>
        <label>2</label>
    </ligand>
</feature>
<dbReference type="GO" id="GO:0042597">
    <property type="term" value="C:periplasmic space"/>
    <property type="evidence" value="ECO:0007669"/>
    <property type="project" value="UniProtKB-SubCell"/>
</dbReference>
<keyword evidence="11" id="KW-0575">Peroxidase</keyword>
<evidence type="ECO:0000256" key="3">
    <source>
        <dbReference type="ARBA" id="ARBA00022723"/>
    </source>
</evidence>
<evidence type="ECO:0000256" key="4">
    <source>
        <dbReference type="ARBA" id="ARBA00022729"/>
    </source>
</evidence>
<dbReference type="SUPFAM" id="SSF46626">
    <property type="entry name" value="Cytochrome c"/>
    <property type="match status" value="2"/>
</dbReference>
<dbReference type="InterPro" id="IPR009056">
    <property type="entry name" value="Cyt_c-like_dom"/>
</dbReference>
<feature type="domain" description="Cytochrome c" evidence="10">
    <location>
        <begin position="181"/>
        <end position="293"/>
    </location>
</feature>
<proteinExistence type="predicted"/>
<comment type="caution">
    <text evidence="11">The sequence shown here is derived from an EMBL/GenBank/DDBJ whole genome shotgun (WGS) entry which is preliminary data.</text>
</comment>
<feature type="binding site" description="covalent" evidence="8">
    <location>
        <position position="198"/>
    </location>
    <ligand>
        <name>heme c</name>
        <dbReference type="ChEBI" id="CHEBI:61717"/>
        <label>2</label>
    </ligand>
</feature>
<keyword evidence="3 9" id="KW-0479">Metal-binding</keyword>
<keyword evidence="5" id="KW-0574">Periplasm</keyword>
<sequence length="299" mass="34948">MKYIFIFIFFVFLYSEPITPIPLNIKYDKQKARLGKLLFFDPILSKDKKISCASCHKPNEGWSDNRKFSIGVYNRIGDIHSLTILNVRFNFKFNWNGEFDSLIDQADGAIKAYDEMDMSEKEVEERLNNSEIYKKLFKQVFHKDRVEYKDVLKAIVEFEKSLVTPNSKFDRYLKGKANLTKEEEEGYMLFKKYGCIVCHNGINIGGNSFQKIGTIIKYPNCKNDRFSITKNPLDKCVYRVPTLRNITLRRTFFHDGSVNSIEEAVSKMAYYNLGYTLEGKDIRKIVLFLRTLTGELNEK</sequence>
<reference evidence="11 12" key="1">
    <citation type="journal article" date="2011" name="Stand. Genomic Sci.">
        <title>Draft genome sequence of Caminibacter mediatlanticus strain TB-2, an epsilonproteobacterium isolated from a deep-sea hydrothermal vent.</title>
        <authorList>
            <person name="Giovannelli D."/>
            <person name="Ferriera S."/>
            <person name="Johnson J."/>
            <person name="Kravitz S."/>
            <person name="Perez-Rodriguez I."/>
            <person name="Ricci J."/>
            <person name="O'Brien C."/>
            <person name="Voordeckers J.W."/>
            <person name="Bini E."/>
            <person name="Vetriani C."/>
        </authorList>
    </citation>
    <scope>NUCLEOTIDE SEQUENCE [LARGE SCALE GENOMIC DNA]</scope>
    <source>
        <strain evidence="11 12">TB-2</strain>
    </source>
</reference>
<dbReference type="PROSITE" id="PS51007">
    <property type="entry name" value="CYTC"/>
    <property type="match status" value="1"/>
</dbReference>
<protein>
    <submittedName>
        <fullName evidence="11">Cytochrome c551 peroxidase</fullName>
    </submittedName>
</protein>
<dbReference type="Proteomes" id="UP000003288">
    <property type="component" value="Unassembled WGS sequence"/>
</dbReference>
<dbReference type="GO" id="GO:0020037">
    <property type="term" value="F:heme binding"/>
    <property type="evidence" value="ECO:0007669"/>
    <property type="project" value="InterPro"/>
</dbReference>
<keyword evidence="4" id="KW-0732">Signal</keyword>
<dbReference type="GO" id="GO:0009055">
    <property type="term" value="F:electron transfer activity"/>
    <property type="evidence" value="ECO:0007669"/>
    <property type="project" value="InterPro"/>
</dbReference>
<evidence type="ECO:0000256" key="5">
    <source>
        <dbReference type="ARBA" id="ARBA00022764"/>
    </source>
</evidence>
<dbReference type="InterPro" id="IPR036909">
    <property type="entry name" value="Cyt_c-like_dom_sf"/>
</dbReference>
<dbReference type="PANTHER" id="PTHR30600">
    <property type="entry name" value="CYTOCHROME C PEROXIDASE-RELATED"/>
    <property type="match status" value="1"/>
</dbReference>
<feature type="binding site" description="axial binding residue" evidence="9">
    <location>
        <position position="199"/>
    </location>
    <ligand>
        <name>heme c</name>
        <dbReference type="ChEBI" id="CHEBI:61717"/>
        <label>2</label>
    </ligand>
    <ligandPart>
        <name>Fe</name>
        <dbReference type="ChEBI" id="CHEBI:18248"/>
    </ligandPart>
</feature>
<dbReference type="InterPro" id="IPR051395">
    <property type="entry name" value="Cytochrome_c_Peroxidase/MauG"/>
</dbReference>
<dbReference type="AlphaFoldDB" id="A0AAI9AG15"/>